<dbReference type="AlphaFoldDB" id="A0AAF3FIR4"/>
<reference evidence="2" key="1">
    <citation type="submission" date="2024-02" db="UniProtKB">
        <authorList>
            <consortium name="WormBaseParasite"/>
        </authorList>
    </citation>
    <scope>IDENTIFICATION</scope>
</reference>
<organism evidence="1 2">
    <name type="scientific">Mesorhabditis belari</name>
    <dbReference type="NCBI Taxonomy" id="2138241"/>
    <lineage>
        <taxon>Eukaryota</taxon>
        <taxon>Metazoa</taxon>
        <taxon>Ecdysozoa</taxon>
        <taxon>Nematoda</taxon>
        <taxon>Chromadorea</taxon>
        <taxon>Rhabditida</taxon>
        <taxon>Rhabditina</taxon>
        <taxon>Rhabditomorpha</taxon>
        <taxon>Rhabditoidea</taxon>
        <taxon>Rhabditidae</taxon>
        <taxon>Mesorhabditinae</taxon>
        <taxon>Mesorhabditis</taxon>
    </lineage>
</organism>
<dbReference type="WBParaSite" id="MBELARI_LOCUS7">
    <property type="protein sequence ID" value="MBELARI_LOCUS7"/>
    <property type="gene ID" value="MBELARI_LOCUS7"/>
</dbReference>
<dbReference type="Proteomes" id="UP000887575">
    <property type="component" value="Unassembled WGS sequence"/>
</dbReference>
<sequence>MPIIQKFRSVCTKYTTVNKIIQEMLANINSLSALRPISIIILSESSTVFEPISWDTWKQKQEICNGETIILSHGYQDPTRLPKAPEDNGYELQHDIFCYSFTVNITVEVVSIGKGRLWLTFHDRDRKQKRVKNNTEPFMAANVSGILKILLKFH</sequence>
<name>A0AAF3FIR4_9BILA</name>
<protein>
    <submittedName>
        <fullName evidence="2">Uncharacterized protein</fullName>
    </submittedName>
</protein>
<proteinExistence type="predicted"/>
<accession>A0AAF3FIR4</accession>
<evidence type="ECO:0000313" key="2">
    <source>
        <dbReference type="WBParaSite" id="MBELARI_LOCUS7"/>
    </source>
</evidence>
<evidence type="ECO:0000313" key="1">
    <source>
        <dbReference type="Proteomes" id="UP000887575"/>
    </source>
</evidence>
<keyword evidence="1" id="KW-1185">Reference proteome</keyword>